<name>A0A1J4TS41_9BACT</name>
<keyword evidence="3 11" id="KW-0813">Transport</keyword>
<dbReference type="STRING" id="1805209.AUJ73_01885"/>
<keyword evidence="8 11" id="KW-0406">Ion transport</keyword>
<dbReference type="GO" id="GO:0042777">
    <property type="term" value="P:proton motive force-driven plasma membrane ATP synthesis"/>
    <property type="evidence" value="ECO:0007669"/>
    <property type="project" value="TreeGrafter"/>
</dbReference>
<dbReference type="InterPro" id="IPR045082">
    <property type="entry name" value="ATP_syn_F0_a_bact/chloroplast"/>
</dbReference>
<evidence type="ECO:0000256" key="4">
    <source>
        <dbReference type="ARBA" id="ARBA00022547"/>
    </source>
</evidence>
<evidence type="ECO:0000256" key="5">
    <source>
        <dbReference type="ARBA" id="ARBA00022692"/>
    </source>
</evidence>
<dbReference type="InterPro" id="IPR000568">
    <property type="entry name" value="ATP_synth_F0_asu"/>
</dbReference>
<dbReference type="NCBIfam" id="TIGR01131">
    <property type="entry name" value="ATP_synt_6_or_A"/>
    <property type="match status" value="1"/>
</dbReference>
<reference evidence="13 14" key="1">
    <citation type="journal article" date="2016" name="Environ. Microbiol.">
        <title>Genomic resolution of a cold subsurface aquifer community provides metabolic insights for novel microbes adapted to high CO concentrations.</title>
        <authorList>
            <person name="Probst A.J."/>
            <person name="Castelle C.J."/>
            <person name="Singh A."/>
            <person name="Brown C.T."/>
            <person name="Anantharaman K."/>
            <person name="Sharon I."/>
            <person name="Hug L.A."/>
            <person name="Burstein D."/>
            <person name="Emerson J.B."/>
            <person name="Thomas B.C."/>
            <person name="Banfield J.F."/>
        </authorList>
    </citation>
    <scope>NUCLEOTIDE SEQUENCE [LARGE SCALE GENOMIC DNA]</scope>
    <source>
        <strain evidence="13">CG1_02_37_22</strain>
    </source>
</reference>
<feature type="transmembrane region" description="Helical" evidence="11">
    <location>
        <begin position="199"/>
        <end position="218"/>
    </location>
</feature>
<dbReference type="GO" id="GO:0046933">
    <property type="term" value="F:proton-transporting ATP synthase activity, rotational mechanism"/>
    <property type="evidence" value="ECO:0007669"/>
    <property type="project" value="UniProtKB-UniRule"/>
</dbReference>
<comment type="similarity">
    <text evidence="2 11 12">Belongs to the ATPase A chain family.</text>
</comment>
<dbReference type="PANTHER" id="PTHR42823:SF3">
    <property type="entry name" value="ATP SYNTHASE SUBUNIT A, CHLOROPLASTIC"/>
    <property type="match status" value="1"/>
</dbReference>
<dbReference type="InterPro" id="IPR035908">
    <property type="entry name" value="F0_ATP_A_sf"/>
</dbReference>
<keyword evidence="10 11" id="KW-0066">ATP synthesis</keyword>
<proteinExistence type="inferred from homology"/>
<keyword evidence="6 11" id="KW-0375">Hydrogen ion transport</keyword>
<dbReference type="PROSITE" id="PS00449">
    <property type="entry name" value="ATPASE_A"/>
    <property type="match status" value="1"/>
</dbReference>
<keyword evidence="11" id="KW-1003">Cell membrane</keyword>
<dbReference type="Gene3D" id="1.20.120.220">
    <property type="entry name" value="ATP synthase, F0 complex, subunit A"/>
    <property type="match status" value="1"/>
</dbReference>
<dbReference type="Pfam" id="PF00119">
    <property type="entry name" value="ATP-synt_A"/>
    <property type="match status" value="1"/>
</dbReference>
<dbReference type="EMBL" id="MNUY01000028">
    <property type="protein sequence ID" value="OIO14682.1"/>
    <property type="molecule type" value="Genomic_DNA"/>
</dbReference>
<comment type="function">
    <text evidence="11 12">Key component of the proton channel; it plays a direct role in the translocation of protons across the membrane.</text>
</comment>
<dbReference type="GO" id="GO:0005886">
    <property type="term" value="C:plasma membrane"/>
    <property type="evidence" value="ECO:0007669"/>
    <property type="project" value="UniProtKB-SubCell"/>
</dbReference>
<evidence type="ECO:0000256" key="3">
    <source>
        <dbReference type="ARBA" id="ARBA00022448"/>
    </source>
</evidence>
<sequence>MSGGVHISLKAEKIFEVFGISVTNSIITTWIVMILLVLFSYFATRKMSKIPSKLQLIAEVLVGGLFQFFESISGKHTKQIFPIVGTLFIFIIFLNWFGLIPGVGTIGIKETAGSHEIFVPILRAGTADLNTTLAFALVAVLFIQYFGFSVIGKKYLSHFFNFKDPIYFSVGILELIGEFTRVISFAFRLFGNIFAGEVLLTIIAFLIPLFAPLPFLLLELFVGFIQALVFSMLTTVFLTLTTTYGEH</sequence>
<evidence type="ECO:0000256" key="12">
    <source>
        <dbReference type="RuleBase" id="RU000483"/>
    </source>
</evidence>
<feature type="transmembrane region" description="Helical" evidence="11">
    <location>
        <begin position="80"/>
        <end position="108"/>
    </location>
</feature>
<evidence type="ECO:0000256" key="9">
    <source>
        <dbReference type="ARBA" id="ARBA00023136"/>
    </source>
</evidence>
<feature type="transmembrane region" description="Helical" evidence="11">
    <location>
        <begin position="129"/>
        <end position="146"/>
    </location>
</feature>
<keyword evidence="4 11" id="KW-0138">CF(0)</keyword>
<organism evidence="13 14">
    <name type="scientific">Candidatus Gottesmanbacteria bacterium CG1_02_37_22</name>
    <dbReference type="NCBI Taxonomy" id="1805209"/>
    <lineage>
        <taxon>Bacteria</taxon>
        <taxon>Candidatus Gottesmaniibacteriota</taxon>
    </lineage>
</organism>
<feature type="transmembrane region" description="Helical" evidence="11">
    <location>
        <begin position="224"/>
        <end position="244"/>
    </location>
</feature>
<evidence type="ECO:0000313" key="14">
    <source>
        <dbReference type="Proteomes" id="UP000183120"/>
    </source>
</evidence>
<dbReference type="PRINTS" id="PR00123">
    <property type="entry name" value="ATPASEA"/>
</dbReference>
<keyword evidence="9 11" id="KW-0472">Membrane</keyword>
<evidence type="ECO:0000256" key="1">
    <source>
        <dbReference type="ARBA" id="ARBA00004141"/>
    </source>
</evidence>
<protein>
    <recommendedName>
        <fullName evidence="11 12">ATP synthase subunit a</fullName>
    </recommendedName>
    <alternativeName>
        <fullName evidence="11">ATP synthase F0 sector subunit a</fullName>
    </alternativeName>
    <alternativeName>
        <fullName evidence="11">F-ATPase subunit 6</fullName>
    </alternativeName>
</protein>
<keyword evidence="5 11" id="KW-0812">Transmembrane</keyword>
<evidence type="ECO:0000256" key="7">
    <source>
        <dbReference type="ARBA" id="ARBA00022989"/>
    </source>
</evidence>
<dbReference type="Proteomes" id="UP000183120">
    <property type="component" value="Unassembled WGS sequence"/>
</dbReference>
<dbReference type="CDD" id="cd00310">
    <property type="entry name" value="ATP-synt_Fo_a_6"/>
    <property type="match status" value="1"/>
</dbReference>
<feature type="transmembrane region" description="Helical" evidence="11">
    <location>
        <begin position="166"/>
        <end position="187"/>
    </location>
</feature>
<dbReference type="GO" id="GO:0045259">
    <property type="term" value="C:proton-transporting ATP synthase complex"/>
    <property type="evidence" value="ECO:0007669"/>
    <property type="project" value="UniProtKB-KW"/>
</dbReference>
<feature type="transmembrane region" description="Helical" evidence="11">
    <location>
        <begin position="56"/>
        <end position="74"/>
    </location>
</feature>
<dbReference type="SUPFAM" id="SSF81336">
    <property type="entry name" value="F1F0 ATP synthase subunit A"/>
    <property type="match status" value="1"/>
</dbReference>
<feature type="transmembrane region" description="Helical" evidence="11">
    <location>
        <begin position="20"/>
        <end position="44"/>
    </location>
</feature>
<evidence type="ECO:0000313" key="13">
    <source>
        <dbReference type="EMBL" id="OIO14682.1"/>
    </source>
</evidence>
<comment type="subcellular location">
    <subcellularLocation>
        <location evidence="11 12">Cell membrane</location>
        <topology evidence="11 12">Multi-pass membrane protein</topology>
    </subcellularLocation>
    <subcellularLocation>
        <location evidence="1">Membrane</location>
        <topology evidence="1">Multi-pass membrane protein</topology>
    </subcellularLocation>
</comment>
<keyword evidence="7 11" id="KW-1133">Transmembrane helix</keyword>
<evidence type="ECO:0000256" key="2">
    <source>
        <dbReference type="ARBA" id="ARBA00006810"/>
    </source>
</evidence>
<dbReference type="PANTHER" id="PTHR42823">
    <property type="entry name" value="ATP SYNTHASE SUBUNIT A, CHLOROPLASTIC"/>
    <property type="match status" value="1"/>
</dbReference>
<dbReference type="InterPro" id="IPR023011">
    <property type="entry name" value="ATP_synth_F0_asu_AS"/>
</dbReference>
<dbReference type="HAMAP" id="MF_01393">
    <property type="entry name" value="ATP_synth_a_bact"/>
    <property type="match status" value="1"/>
</dbReference>
<evidence type="ECO:0000256" key="8">
    <source>
        <dbReference type="ARBA" id="ARBA00023065"/>
    </source>
</evidence>
<gene>
    <name evidence="11" type="primary">atpB</name>
    <name evidence="13" type="ORF">AUJ73_01885</name>
</gene>
<comment type="caution">
    <text evidence="13">The sequence shown here is derived from an EMBL/GenBank/DDBJ whole genome shotgun (WGS) entry which is preliminary data.</text>
</comment>
<evidence type="ECO:0000256" key="6">
    <source>
        <dbReference type="ARBA" id="ARBA00022781"/>
    </source>
</evidence>
<accession>A0A1J4TS41</accession>
<evidence type="ECO:0000256" key="10">
    <source>
        <dbReference type="ARBA" id="ARBA00023310"/>
    </source>
</evidence>
<evidence type="ECO:0000256" key="11">
    <source>
        <dbReference type="HAMAP-Rule" id="MF_01393"/>
    </source>
</evidence>
<dbReference type="AlphaFoldDB" id="A0A1J4TS41"/>